<reference evidence="2" key="1">
    <citation type="submission" date="2023-07" db="EMBL/GenBank/DDBJ databases">
        <title>30 novel species of actinomycetes from the DSMZ collection.</title>
        <authorList>
            <person name="Nouioui I."/>
        </authorList>
    </citation>
    <scope>NUCLEOTIDE SEQUENCE [LARGE SCALE GENOMIC DNA]</scope>
    <source>
        <strain evidence="2">DSM 44915</strain>
    </source>
</reference>
<dbReference type="RefSeq" id="WP_311671010.1">
    <property type="nucleotide sequence ID" value="NZ_JAVREO010000107.1"/>
</dbReference>
<dbReference type="Proteomes" id="UP001183410">
    <property type="component" value="Unassembled WGS sequence"/>
</dbReference>
<keyword evidence="2" id="KW-1185">Reference proteome</keyword>
<comment type="caution">
    <text evidence="1">The sequence shown here is derived from an EMBL/GenBank/DDBJ whole genome shotgun (WGS) entry which is preliminary data.</text>
</comment>
<name>A0ABU2K129_9ACTN</name>
<evidence type="ECO:0000313" key="2">
    <source>
        <dbReference type="Proteomes" id="UP001183410"/>
    </source>
</evidence>
<organism evidence="1 2">
    <name type="scientific">Streptomyces chisholmiae</name>
    <dbReference type="NCBI Taxonomy" id="3075540"/>
    <lineage>
        <taxon>Bacteria</taxon>
        <taxon>Bacillati</taxon>
        <taxon>Actinomycetota</taxon>
        <taxon>Actinomycetes</taxon>
        <taxon>Kitasatosporales</taxon>
        <taxon>Streptomycetaceae</taxon>
        <taxon>Streptomyces</taxon>
    </lineage>
</organism>
<evidence type="ECO:0008006" key="3">
    <source>
        <dbReference type="Google" id="ProtNLM"/>
    </source>
</evidence>
<proteinExistence type="predicted"/>
<dbReference type="EMBL" id="JAVREO010000107">
    <property type="protein sequence ID" value="MDT0270960.1"/>
    <property type="molecule type" value="Genomic_DNA"/>
</dbReference>
<accession>A0ABU2K129</accession>
<sequence length="152" mass="16164">SSGDEDLKRAAAALAAALLAACATAPPAIPVSTTGALALSDDRSFPVAPGHVLRGECPFPAERTICGDTPGEVSRNDEAGEERLVADYVGRLTANGWRVIQEGPRPVLIKADGPARCARLEALIWDDGKAARMRFQRVLRVEFNPDDIVCRS</sequence>
<evidence type="ECO:0000313" key="1">
    <source>
        <dbReference type="EMBL" id="MDT0270960.1"/>
    </source>
</evidence>
<protein>
    <recommendedName>
        <fullName evidence="3">Lipoprotein</fullName>
    </recommendedName>
</protein>
<feature type="non-terminal residue" evidence="1">
    <location>
        <position position="1"/>
    </location>
</feature>
<gene>
    <name evidence="1" type="ORF">RM844_32300</name>
</gene>